<dbReference type="Proteomes" id="UP000030121">
    <property type="component" value="Unassembled WGS sequence"/>
</dbReference>
<reference evidence="1 2" key="1">
    <citation type="submission" date="2013-09" db="EMBL/GenBank/DDBJ databases">
        <authorList>
            <person name="Zeng Z."/>
            <person name="Chen C."/>
        </authorList>
    </citation>
    <scope>NUCLEOTIDE SEQUENCE [LARGE SCALE GENOMIC DNA]</scope>
    <source>
        <strain evidence="1 2">GH29-5</strain>
    </source>
</reference>
<evidence type="ECO:0000313" key="1">
    <source>
        <dbReference type="EMBL" id="KGO89648.1"/>
    </source>
</evidence>
<dbReference type="AlphaFoldDB" id="A0A0A2ME10"/>
<keyword evidence="2" id="KW-1185">Reference proteome</keyword>
<name>A0A0A2ME10_9FLAO</name>
<dbReference type="EMBL" id="JRLW01000007">
    <property type="protein sequence ID" value="KGO89648.1"/>
    <property type="molecule type" value="Genomic_DNA"/>
</dbReference>
<organism evidence="1 2">
    <name type="scientific">Flavobacterium suncheonense GH29-5 = DSM 17707</name>
    <dbReference type="NCBI Taxonomy" id="1121899"/>
    <lineage>
        <taxon>Bacteria</taxon>
        <taxon>Pseudomonadati</taxon>
        <taxon>Bacteroidota</taxon>
        <taxon>Flavobacteriia</taxon>
        <taxon>Flavobacteriales</taxon>
        <taxon>Flavobacteriaceae</taxon>
        <taxon>Flavobacterium</taxon>
    </lineage>
</organism>
<comment type="caution">
    <text evidence="1">The sequence shown here is derived from an EMBL/GenBank/DDBJ whole genome shotgun (WGS) entry which is preliminary data.</text>
</comment>
<gene>
    <name evidence="1" type="ORF">Q764_06620</name>
</gene>
<accession>A0A0A2ME10</accession>
<protein>
    <submittedName>
        <fullName evidence="1">Uncharacterized protein</fullName>
    </submittedName>
</protein>
<evidence type="ECO:0000313" key="2">
    <source>
        <dbReference type="Proteomes" id="UP000030121"/>
    </source>
</evidence>
<proteinExistence type="predicted"/>
<sequence>MIFEKRFRNKSKKNFKKSLRDLKRGSTFATRKIREVHLKYRLKRNENFFKKKFQKVLQV</sequence>